<dbReference type="SUPFAM" id="SSF53756">
    <property type="entry name" value="UDP-Glycosyltransferase/glycogen phosphorylase"/>
    <property type="match status" value="1"/>
</dbReference>
<keyword evidence="3" id="KW-1185">Reference proteome</keyword>
<dbReference type="EC" id="2.4.-.-" evidence="2"/>
<dbReference type="PANTHER" id="PTHR45947">
    <property type="entry name" value="SULFOQUINOVOSYL TRANSFERASE SQD2"/>
    <property type="match status" value="1"/>
</dbReference>
<evidence type="ECO:0000313" key="2">
    <source>
        <dbReference type="EMBL" id="EDS75179.1"/>
    </source>
</evidence>
<dbReference type="HOGENOM" id="CLU_009583_37_0_9"/>
<gene>
    <name evidence="2" type="ORF">CLOSPI_01007</name>
</gene>
<dbReference type="PANTHER" id="PTHR45947:SF3">
    <property type="entry name" value="SULFOQUINOVOSYL TRANSFERASE SQD2"/>
    <property type="match status" value="1"/>
</dbReference>
<dbReference type="Proteomes" id="UP000004910">
    <property type="component" value="Unassembled WGS sequence"/>
</dbReference>
<dbReference type="InterPro" id="IPR050194">
    <property type="entry name" value="Glycosyltransferase_grp1"/>
</dbReference>
<dbReference type="Pfam" id="PF00534">
    <property type="entry name" value="Glycos_transf_1"/>
    <property type="match status" value="1"/>
</dbReference>
<feature type="domain" description="Glycosyl transferase family 1" evidence="1">
    <location>
        <begin position="242"/>
        <end position="397"/>
    </location>
</feature>
<keyword evidence="2" id="KW-0328">Glycosyltransferase</keyword>
<evidence type="ECO:0000313" key="3">
    <source>
        <dbReference type="Proteomes" id="UP000004910"/>
    </source>
</evidence>
<dbReference type="GO" id="GO:0016757">
    <property type="term" value="F:glycosyltransferase activity"/>
    <property type="evidence" value="ECO:0007669"/>
    <property type="project" value="UniProtKB-KW"/>
</dbReference>
<dbReference type="OrthoDB" id="9802525at2"/>
<evidence type="ECO:0000259" key="1">
    <source>
        <dbReference type="Pfam" id="PF00534"/>
    </source>
</evidence>
<dbReference type="CDD" id="cd03801">
    <property type="entry name" value="GT4_PimA-like"/>
    <property type="match status" value="1"/>
</dbReference>
<comment type="caution">
    <text evidence="2">The sequence shown here is derived from an EMBL/GenBank/DDBJ whole genome shotgun (WGS) entry which is preliminary data.</text>
</comment>
<dbReference type="EMBL" id="ABIK02000007">
    <property type="protein sequence ID" value="EDS75179.1"/>
    <property type="molecule type" value="Genomic_DNA"/>
</dbReference>
<dbReference type="InterPro" id="IPR001296">
    <property type="entry name" value="Glyco_trans_1"/>
</dbReference>
<accession>B1C1C4</accession>
<protein>
    <submittedName>
        <fullName evidence="2">Glycosyltransferase, group 1 family protein</fullName>
        <ecNumber evidence="2">2.4.-.-</ecNumber>
    </submittedName>
</protein>
<dbReference type="STRING" id="428126.CLOSPI_01007"/>
<keyword evidence="2" id="KW-0808">Transferase</keyword>
<reference evidence="2" key="2">
    <citation type="submission" date="2014-06" db="EMBL/GenBank/DDBJ databases">
        <title>Draft genome sequence of Clostridium spiroforme (DSM 1552).</title>
        <authorList>
            <person name="Sudarsanam P."/>
            <person name="Ley R."/>
            <person name="Guruge J."/>
            <person name="Turnbaugh P.J."/>
            <person name="Mahowald M."/>
            <person name="Liep D."/>
            <person name="Gordon J."/>
        </authorList>
    </citation>
    <scope>NUCLEOTIDE SEQUENCE</scope>
    <source>
        <strain evidence="2">DSM 1552</strain>
    </source>
</reference>
<name>B1C1C4_9FIRM</name>
<dbReference type="Gene3D" id="3.40.50.2000">
    <property type="entry name" value="Glycogen Phosphorylase B"/>
    <property type="match status" value="2"/>
</dbReference>
<dbReference type="CAZy" id="GT4">
    <property type="family name" value="Glycosyltransferase Family 4"/>
</dbReference>
<dbReference type="AlphaFoldDB" id="B1C1C4"/>
<dbReference type="eggNOG" id="COG0438">
    <property type="taxonomic scope" value="Bacteria"/>
</dbReference>
<organism evidence="2 3">
    <name type="scientific">Thomasclavelia spiroformis DSM 1552</name>
    <dbReference type="NCBI Taxonomy" id="428126"/>
    <lineage>
        <taxon>Bacteria</taxon>
        <taxon>Bacillati</taxon>
        <taxon>Bacillota</taxon>
        <taxon>Erysipelotrichia</taxon>
        <taxon>Erysipelotrichales</taxon>
        <taxon>Coprobacillaceae</taxon>
        <taxon>Thomasclavelia</taxon>
    </lineage>
</organism>
<proteinExistence type="predicted"/>
<reference evidence="2" key="1">
    <citation type="submission" date="2008-02" db="EMBL/GenBank/DDBJ databases">
        <authorList>
            <person name="Fulton L."/>
            <person name="Clifton S."/>
            <person name="Fulton B."/>
            <person name="Xu J."/>
            <person name="Minx P."/>
            <person name="Pepin K.H."/>
            <person name="Johnson M."/>
            <person name="Thiruvilangam P."/>
            <person name="Bhonagiri V."/>
            <person name="Nash W.E."/>
            <person name="Mardis E.R."/>
            <person name="Wilson R.K."/>
        </authorList>
    </citation>
    <scope>NUCLEOTIDE SEQUENCE [LARGE SCALE GENOMIC DNA]</scope>
    <source>
        <strain evidence="2">DSM 1552</strain>
    </source>
</reference>
<sequence length="431" mass="50103">MEDFMEKYKVIVAHPGKQHSFRLASSLKKSGILYKYMTTIYYKNDSMLLNFLKKILSLNEKARIENRRNNDLADSDVVELYKFRGLVEIFLARFDKSRKIYTKWQQLTSDAFGRKVARFAIKYNVDAVINYDTNAYKCFEILEKKAPSILRIMDVSAANRLYMKDIYEKDFKLSGEFAKKLKEERFFLWNENSCDRLNKEIKLAHKFLVPSNFVKESLLFSGVKEDNIKICPYGTNFNITTSKKNNSFHIPLKAIYVGNVTEMKGIYYLLEAFLEIPKEKVELTVVGHYDNSDGLFDRYFQHINFIGRVNHAKVKEFLDNSDIFVFPSLGEGLSLSVLEALSCGLPCIVSKNSGANDAIIDGKNGFVIDIQSQKQIKEKVLWFLENKDLIPNMRMNAINSVKEYSWDLYNIKMSTIIMDWLNEKNKKVEVL</sequence>